<evidence type="ECO:0000313" key="1">
    <source>
        <dbReference type="EMBL" id="KAF1998404.1"/>
    </source>
</evidence>
<sequence length="116" mass="12821">MELPGGLRVVQQVIMDSRSICAPEIALCHSAQVTEDNRKGRNNVLVTTLSNSLKMLQTHRPLDLNTAMTSKSQLCGDDSTMRSDTQIGCPSPVCLSNIHGRRQTSLQPNRNIMRCQ</sequence>
<accession>A0A6A5WBW8</accession>
<proteinExistence type="predicted"/>
<dbReference type="EMBL" id="ML977604">
    <property type="protein sequence ID" value="KAF1998404.1"/>
    <property type="molecule type" value="Genomic_DNA"/>
</dbReference>
<gene>
    <name evidence="1" type="ORF">P154DRAFT_524092</name>
</gene>
<evidence type="ECO:0000313" key="2">
    <source>
        <dbReference type="Proteomes" id="UP000799779"/>
    </source>
</evidence>
<reference evidence="1" key="1">
    <citation type="journal article" date="2020" name="Stud. Mycol.">
        <title>101 Dothideomycetes genomes: a test case for predicting lifestyles and emergence of pathogens.</title>
        <authorList>
            <person name="Haridas S."/>
            <person name="Albert R."/>
            <person name="Binder M."/>
            <person name="Bloem J."/>
            <person name="Labutti K."/>
            <person name="Salamov A."/>
            <person name="Andreopoulos B."/>
            <person name="Baker S."/>
            <person name="Barry K."/>
            <person name="Bills G."/>
            <person name="Bluhm B."/>
            <person name="Cannon C."/>
            <person name="Castanera R."/>
            <person name="Culley D."/>
            <person name="Daum C."/>
            <person name="Ezra D."/>
            <person name="Gonzalez J."/>
            <person name="Henrissat B."/>
            <person name="Kuo A."/>
            <person name="Liang C."/>
            <person name="Lipzen A."/>
            <person name="Lutzoni F."/>
            <person name="Magnuson J."/>
            <person name="Mondo S."/>
            <person name="Nolan M."/>
            <person name="Ohm R."/>
            <person name="Pangilinan J."/>
            <person name="Park H.-J."/>
            <person name="Ramirez L."/>
            <person name="Alfaro M."/>
            <person name="Sun H."/>
            <person name="Tritt A."/>
            <person name="Yoshinaga Y."/>
            <person name="Zwiers L.-H."/>
            <person name="Turgeon B."/>
            <person name="Goodwin S."/>
            <person name="Spatafora J."/>
            <person name="Crous P."/>
            <person name="Grigoriev I."/>
        </authorList>
    </citation>
    <scope>NUCLEOTIDE SEQUENCE</scope>
    <source>
        <strain evidence="1">CBS 123094</strain>
    </source>
</reference>
<name>A0A6A5WBW8_9PLEO</name>
<dbReference type="AlphaFoldDB" id="A0A6A5WBW8"/>
<dbReference type="Proteomes" id="UP000799779">
    <property type="component" value="Unassembled WGS sequence"/>
</dbReference>
<keyword evidence="2" id="KW-1185">Reference proteome</keyword>
<protein>
    <submittedName>
        <fullName evidence="1">Uncharacterized protein</fullName>
    </submittedName>
</protein>
<organism evidence="1 2">
    <name type="scientific">Amniculicola lignicola CBS 123094</name>
    <dbReference type="NCBI Taxonomy" id="1392246"/>
    <lineage>
        <taxon>Eukaryota</taxon>
        <taxon>Fungi</taxon>
        <taxon>Dikarya</taxon>
        <taxon>Ascomycota</taxon>
        <taxon>Pezizomycotina</taxon>
        <taxon>Dothideomycetes</taxon>
        <taxon>Pleosporomycetidae</taxon>
        <taxon>Pleosporales</taxon>
        <taxon>Amniculicolaceae</taxon>
        <taxon>Amniculicola</taxon>
    </lineage>
</organism>